<dbReference type="SUPFAM" id="SSF52540">
    <property type="entry name" value="P-loop containing nucleoside triphosphate hydrolases"/>
    <property type="match status" value="1"/>
</dbReference>
<evidence type="ECO:0000256" key="1">
    <source>
        <dbReference type="ARBA" id="ARBA00005417"/>
    </source>
</evidence>
<feature type="domain" description="ABC transporter" evidence="6">
    <location>
        <begin position="2"/>
        <end position="235"/>
    </location>
</feature>
<comment type="caution">
    <text evidence="7">The sequence shown here is derived from an EMBL/GenBank/DDBJ whole genome shotgun (WGS) entry which is preliminary data.</text>
</comment>
<keyword evidence="2" id="KW-0813">Transport</keyword>
<dbReference type="InterPro" id="IPR017871">
    <property type="entry name" value="ABC_transporter-like_CS"/>
</dbReference>
<dbReference type="GO" id="GO:0016887">
    <property type="term" value="F:ATP hydrolysis activity"/>
    <property type="evidence" value="ECO:0007669"/>
    <property type="project" value="InterPro"/>
</dbReference>
<evidence type="ECO:0000256" key="3">
    <source>
        <dbReference type="ARBA" id="ARBA00022741"/>
    </source>
</evidence>
<dbReference type="PANTHER" id="PTHR43820:SF4">
    <property type="entry name" value="HIGH-AFFINITY BRANCHED-CHAIN AMINO ACID TRANSPORT ATP-BINDING PROTEIN LIVF"/>
    <property type="match status" value="1"/>
</dbReference>
<dbReference type="PANTHER" id="PTHR43820">
    <property type="entry name" value="HIGH-AFFINITY BRANCHED-CHAIN AMINO ACID TRANSPORT ATP-BINDING PROTEIN LIVF"/>
    <property type="match status" value="1"/>
</dbReference>
<dbReference type="CDD" id="cd03224">
    <property type="entry name" value="ABC_TM1139_LivF_branched"/>
    <property type="match status" value="1"/>
</dbReference>
<protein>
    <submittedName>
        <fullName evidence="7">ABC transporter ATP-binding protein</fullName>
    </submittedName>
</protein>
<evidence type="ECO:0000256" key="5">
    <source>
        <dbReference type="ARBA" id="ARBA00022970"/>
    </source>
</evidence>
<evidence type="ECO:0000256" key="2">
    <source>
        <dbReference type="ARBA" id="ARBA00022448"/>
    </source>
</evidence>
<evidence type="ECO:0000313" key="7">
    <source>
        <dbReference type="EMBL" id="MBI4596530.1"/>
    </source>
</evidence>
<keyword evidence="3" id="KW-0547">Nucleotide-binding</keyword>
<name>A0A933GNT3_UNCTE</name>
<accession>A0A933GNT3</accession>
<dbReference type="Pfam" id="PF00005">
    <property type="entry name" value="ABC_tran"/>
    <property type="match status" value="1"/>
</dbReference>
<evidence type="ECO:0000256" key="4">
    <source>
        <dbReference type="ARBA" id="ARBA00022840"/>
    </source>
</evidence>
<organism evidence="7 8">
    <name type="scientific">Tectimicrobiota bacterium</name>
    <dbReference type="NCBI Taxonomy" id="2528274"/>
    <lineage>
        <taxon>Bacteria</taxon>
        <taxon>Pseudomonadati</taxon>
        <taxon>Nitrospinota/Tectimicrobiota group</taxon>
        <taxon>Candidatus Tectimicrobiota</taxon>
    </lineage>
</organism>
<keyword evidence="5" id="KW-0029">Amino-acid transport</keyword>
<dbReference type="GO" id="GO:0005524">
    <property type="term" value="F:ATP binding"/>
    <property type="evidence" value="ECO:0007669"/>
    <property type="project" value="UniProtKB-KW"/>
</dbReference>
<dbReference type="InterPro" id="IPR003439">
    <property type="entry name" value="ABC_transporter-like_ATP-bd"/>
</dbReference>
<dbReference type="InterPro" id="IPR052156">
    <property type="entry name" value="BCAA_Transport_ATP-bd_LivF"/>
</dbReference>
<comment type="similarity">
    <text evidence="1">Belongs to the ABC transporter superfamily.</text>
</comment>
<dbReference type="InterPro" id="IPR003593">
    <property type="entry name" value="AAA+_ATPase"/>
</dbReference>
<evidence type="ECO:0000259" key="6">
    <source>
        <dbReference type="PROSITE" id="PS50893"/>
    </source>
</evidence>
<dbReference type="AlphaFoldDB" id="A0A933GNT3"/>
<dbReference type="SMART" id="SM00382">
    <property type="entry name" value="AAA"/>
    <property type="match status" value="1"/>
</dbReference>
<gene>
    <name evidence="7" type="ORF">HY730_09195</name>
</gene>
<reference evidence="7" key="1">
    <citation type="submission" date="2020-07" db="EMBL/GenBank/DDBJ databases">
        <title>Huge and variable diversity of episymbiotic CPR bacteria and DPANN archaea in groundwater ecosystems.</title>
        <authorList>
            <person name="He C.Y."/>
            <person name="Keren R."/>
            <person name="Whittaker M."/>
            <person name="Farag I.F."/>
            <person name="Doudna J."/>
            <person name="Cate J.H.D."/>
            <person name="Banfield J.F."/>
        </authorList>
    </citation>
    <scope>NUCLEOTIDE SEQUENCE</scope>
    <source>
        <strain evidence="7">NC_groundwater_1482_Ag_S-0.65um_47_24</strain>
    </source>
</reference>
<keyword evidence="4 7" id="KW-0067">ATP-binding</keyword>
<dbReference type="PROSITE" id="PS00211">
    <property type="entry name" value="ABC_TRANSPORTER_1"/>
    <property type="match status" value="1"/>
</dbReference>
<dbReference type="EMBL" id="JACQWF010000401">
    <property type="protein sequence ID" value="MBI4596530.1"/>
    <property type="molecule type" value="Genomic_DNA"/>
</dbReference>
<dbReference type="GO" id="GO:0015807">
    <property type="term" value="P:L-amino acid transport"/>
    <property type="evidence" value="ECO:0007669"/>
    <property type="project" value="TreeGrafter"/>
</dbReference>
<dbReference type="Gene3D" id="3.40.50.300">
    <property type="entry name" value="P-loop containing nucleotide triphosphate hydrolases"/>
    <property type="match status" value="1"/>
</dbReference>
<sequence>MLQVTELYSGYGKSEVIRGISLKVEEGQIVTIIGPNGAGKTTLFRTIYGLLPVRQGEILFESQDLTKVSPFLRIKLGIALVPQGRNVFPYLSVLDNLELGAYTIAEKAKVQEGIEQSYNLFPRLRERMSQKAGTLSGGEQQMLVIARALMGRPKFLMLDEPSLGIAPLLVKEIFRTIRLINQDRNTTIFIVEQNAAIALKVAQWGYVMEGGKIFLSGPTQELLNDQRVKGAYLSKKD</sequence>
<evidence type="ECO:0000313" key="8">
    <source>
        <dbReference type="Proteomes" id="UP000772181"/>
    </source>
</evidence>
<dbReference type="Proteomes" id="UP000772181">
    <property type="component" value="Unassembled WGS sequence"/>
</dbReference>
<dbReference type="PROSITE" id="PS50893">
    <property type="entry name" value="ABC_TRANSPORTER_2"/>
    <property type="match status" value="1"/>
</dbReference>
<proteinExistence type="inferred from homology"/>
<dbReference type="InterPro" id="IPR027417">
    <property type="entry name" value="P-loop_NTPase"/>
</dbReference>
<dbReference type="GO" id="GO:0015658">
    <property type="term" value="F:branched-chain amino acid transmembrane transporter activity"/>
    <property type="evidence" value="ECO:0007669"/>
    <property type="project" value="TreeGrafter"/>
</dbReference>